<name>A0A2S8FLC3_9BACT</name>
<protein>
    <submittedName>
        <fullName evidence="1">Uncharacterized protein</fullName>
    </submittedName>
</protein>
<organism evidence="1 2">
    <name type="scientific">Blastopirellula marina</name>
    <dbReference type="NCBI Taxonomy" id="124"/>
    <lineage>
        <taxon>Bacteria</taxon>
        <taxon>Pseudomonadati</taxon>
        <taxon>Planctomycetota</taxon>
        <taxon>Planctomycetia</taxon>
        <taxon>Pirellulales</taxon>
        <taxon>Pirellulaceae</taxon>
        <taxon>Blastopirellula</taxon>
    </lineage>
</organism>
<dbReference type="AlphaFoldDB" id="A0A2S8FLC3"/>
<reference evidence="1 2" key="1">
    <citation type="submission" date="2018-02" db="EMBL/GenBank/DDBJ databases">
        <title>Comparative genomes isolates from brazilian mangrove.</title>
        <authorList>
            <person name="Araujo J.E."/>
            <person name="Taketani R.G."/>
            <person name="Silva M.C.P."/>
            <person name="Loureco M.V."/>
            <person name="Andreote F.D."/>
        </authorList>
    </citation>
    <scope>NUCLEOTIDE SEQUENCE [LARGE SCALE GENOMIC DNA]</scope>
    <source>
        <strain evidence="1 2">Hex-1 MGV</strain>
    </source>
</reference>
<accession>A0A2S8FLC3</accession>
<dbReference type="EMBL" id="PUHY01000012">
    <property type="protein sequence ID" value="PQO32947.1"/>
    <property type="molecule type" value="Genomic_DNA"/>
</dbReference>
<gene>
    <name evidence="1" type="ORF">C5Y83_21635</name>
</gene>
<comment type="caution">
    <text evidence="1">The sequence shown here is derived from an EMBL/GenBank/DDBJ whole genome shotgun (WGS) entry which is preliminary data.</text>
</comment>
<dbReference type="OrthoDB" id="278607at2"/>
<evidence type="ECO:0000313" key="2">
    <source>
        <dbReference type="Proteomes" id="UP000238322"/>
    </source>
</evidence>
<evidence type="ECO:0000313" key="1">
    <source>
        <dbReference type="EMBL" id="PQO32947.1"/>
    </source>
</evidence>
<dbReference type="Proteomes" id="UP000238322">
    <property type="component" value="Unassembled WGS sequence"/>
</dbReference>
<sequence>MLTSEPEGAQDVIAVRESAQDQDEVVVVGRIGGSENPWIDGRTAFTIVDPSLQACSDIPGDQCEKPWDYCCATDKLPGATALIKVVDENGDLIKADAREALKLTELQTVVVKGKASRDENGNLTVLANSLYVRS</sequence>
<proteinExistence type="predicted"/>